<dbReference type="EMBL" id="JADIMT010000011">
    <property type="protein sequence ID" value="MBO8435479.1"/>
    <property type="molecule type" value="Genomic_DNA"/>
</dbReference>
<evidence type="ECO:0000313" key="1">
    <source>
        <dbReference type="EMBL" id="MBO8435479.1"/>
    </source>
</evidence>
<name>A0A9D9E1U4_9SPIO</name>
<dbReference type="Proteomes" id="UP000823615">
    <property type="component" value="Unassembled WGS sequence"/>
</dbReference>
<dbReference type="InterPro" id="IPR007497">
    <property type="entry name" value="SIMPL/DUF541"/>
</dbReference>
<reference evidence="1" key="2">
    <citation type="journal article" date="2021" name="PeerJ">
        <title>Extensive microbial diversity within the chicken gut microbiome revealed by metagenomics and culture.</title>
        <authorList>
            <person name="Gilroy R."/>
            <person name="Ravi A."/>
            <person name="Getino M."/>
            <person name="Pursley I."/>
            <person name="Horton D.L."/>
            <person name="Alikhan N.F."/>
            <person name="Baker D."/>
            <person name="Gharbi K."/>
            <person name="Hall N."/>
            <person name="Watson M."/>
            <person name="Adriaenssens E.M."/>
            <person name="Foster-Nyarko E."/>
            <person name="Jarju S."/>
            <person name="Secka A."/>
            <person name="Antonio M."/>
            <person name="Oren A."/>
            <person name="Chaudhuri R.R."/>
            <person name="La Ragione R."/>
            <person name="Hildebrand F."/>
            <person name="Pallen M.J."/>
        </authorList>
    </citation>
    <scope>NUCLEOTIDE SEQUENCE</scope>
    <source>
        <strain evidence="1">7293</strain>
    </source>
</reference>
<accession>A0A9D9E1U4</accession>
<protein>
    <submittedName>
        <fullName evidence="1">SIMPL domain-containing protein</fullName>
    </submittedName>
</protein>
<dbReference type="Gene3D" id="3.30.110.170">
    <property type="entry name" value="Protein of unknown function (DUF541), domain 1"/>
    <property type="match status" value="1"/>
</dbReference>
<gene>
    <name evidence="1" type="ORF">IAA97_00640</name>
</gene>
<comment type="caution">
    <text evidence="1">The sequence shown here is derived from an EMBL/GenBank/DDBJ whole genome shotgun (WGS) entry which is preliminary data.</text>
</comment>
<sequence>MGATITVKGVGISKFPPDTALIKATADNTDDWGNSAIAHTATIIANAKEKLEREQSILPRDIITTPIKITIEDHDNLNIIHHEEKASQSIIVNIMDLNRIAPIYSTLSAISGIHLNSPVVKRIKDKNKFEDEARKKAFLDAKRKAQTFASAAGCKKLELKDIIDDGYEEGTDEDESENMLFIRYSITAIFNAE</sequence>
<dbReference type="Pfam" id="PF04402">
    <property type="entry name" value="SIMPL"/>
    <property type="match status" value="1"/>
</dbReference>
<dbReference type="AlphaFoldDB" id="A0A9D9E1U4"/>
<organism evidence="1 2">
    <name type="scientific">Candidatus Ornithospirochaeta stercoripullorum</name>
    <dbReference type="NCBI Taxonomy" id="2840899"/>
    <lineage>
        <taxon>Bacteria</taxon>
        <taxon>Pseudomonadati</taxon>
        <taxon>Spirochaetota</taxon>
        <taxon>Spirochaetia</taxon>
        <taxon>Spirochaetales</taxon>
        <taxon>Spirochaetaceae</taxon>
        <taxon>Spirochaetaceae incertae sedis</taxon>
        <taxon>Candidatus Ornithospirochaeta</taxon>
    </lineage>
</organism>
<proteinExistence type="predicted"/>
<reference evidence="1" key="1">
    <citation type="submission" date="2020-10" db="EMBL/GenBank/DDBJ databases">
        <authorList>
            <person name="Gilroy R."/>
        </authorList>
    </citation>
    <scope>NUCLEOTIDE SEQUENCE</scope>
    <source>
        <strain evidence="1">7293</strain>
    </source>
</reference>
<evidence type="ECO:0000313" key="2">
    <source>
        <dbReference type="Proteomes" id="UP000823615"/>
    </source>
</evidence>